<name>A0ABR9KJC1_9ACTN</name>
<gene>
    <name evidence="1" type="ORF">H4W81_004839</name>
</gene>
<protein>
    <submittedName>
        <fullName evidence="1">Uncharacterized protein</fullName>
    </submittedName>
</protein>
<accession>A0ABR9KJC1</accession>
<reference evidence="1 2" key="1">
    <citation type="submission" date="2020-10" db="EMBL/GenBank/DDBJ databases">
        <title>Sequencing the genomes of 1000 actinobacteria strains.</title>
        <authorList>
            <person name="Klenk H.-P."/>
        </authorList>
    </citation>
    <scope>NUCLEOTIDE SEQUENCE [LARGE SCALE GENOMIC DNA]</scope>
    <source>
        <strain evidence="1 2">DSM 43748</strain>
    </source>
</reference>
<evidence type="ECO:0000313" key="1">
    <source>
        <dbReference type="EMBL" id="MBE1562060.1"/>
    </source>
</evidence>
<proteinExistence type="predicted"/>
<evidence type="ECO:0000313" key="2">
    <source>
        <dbReference type="Proteomes" id="UP000661607"/>
    </source>
</evidence>
<comment type="caution">
    <text evidence="1">The sequence shown here is derived from an EMBL/GenBank/DDBJ whole genome shotgun (WGS) entry which is preliminary data.</text>
</comment>
<dbReference type="Proteomes" id="UP000661607">
    <property type="component" value="Unassembled WGS sequence"/>
</dbReference>
<sequence length="57" mass="6134">MDGLSGRRNRHGRVVAAVARRRAATDPELIPPHLRGRLPAPAIHVADVLAELLEGHA</sequence>
<dbReference type="EMBL" id="JADBEF010000001">
    <property type="protein sequence ID" value="MBE1562060.1"/>
    <property type="molecule type" value="Genomic_DNA"/>
</dbReference>
<dbReference type="RefSeq" id="WP_192776868.1">
    <property type="nucleotide sequence ID" value="NZ_BAAASY010000034.1"/>
</dbReference>
<keyword evidence="2" id="KW-1185">Reference proteome</keyword>
<organism evidence="1 2">
    <name type="scientific">Nonomuraea africana</name>
    <dbReference type="NCBI Taxonomy" id="46171"/>
    <lineage>
        <taxon>Bacteria</taxon>
        <taxon>Bacillati</taxon>
        <taxon>Actinomycetota</taxon>
        <taxon>Actinomycetes</taxon>
        <taxon>Streptosporangiales</taxon>
        <taxon>Streptosporangiaceae</taxon>
        <taxon>Nonomuraea</taxon>
    </lineage>
</organism>